<proteinExistence type="predicted"/>
<dbReference type="Gene3D" id="1.10.238.10">
    <property type="entry name" value="EF-hand"/>
    <property type="match status" value="1"/>
</dbReference>
<dbReference type="GO" id="GO:1902808">
    <property type="term" value="P:positive regulation of cell cycle G1/S phase transition"/>
    <property type="evidence" value="ECO:0007669"/>
    <property type="project" value="TreeGrafter"/>
</dbReference>
<accession>A0A8B9J088</accession>
<dbReference type="PANTHER" id="PTHR11639:SF26">
    <property type="entry name" value="CORNULIN"/>
    <property type="match status" value="1"/>
</dbReference>
<keyword evidence="3" id="KW-1185">Reference proteome</keyword>
<dbReference type="GO" id="GO:0046914">
    <property type="term" value="F:transition metal ion binding"/>
    <property type="evidence" value="ECO:0007669"/>
    <property type="project" value="InterPro"/>
</dbReference>
<dbReference type="GO" id="GO:0071345">
    <property type="term" value="P:cellular response to cytokine stimulus"/>
    <property type="evidence" value="ECO:0007669"/>
    <property type="project" value="TreeGrafter"/>
</dbReference>
<reference evidence="2" key="1">
    <citation type="submission" date="2025-08" db="UniProtKB">
        <authorList>
            <consortium name="Ensembl"/>
        </authorList>
    </citation>
    <scope>IDENTIFICATION</scope>
</reference>
<dbReference type="Pfam" id="PF01023">
    <property type="entry name" value="S_100"/>
    <property type="match status" value="1"/>
</dbReference>
<sequence>MSRFLDGISTITSIFHKYAKEDGDCSNLSQRKMQELIQKEFADILQFLEWDGDGHIDFNEFLLLVFRVAK</sequence>
<reference evidence="2" key="2">
    <citation type="submission" date="2025-09" db="UniProtKB">
        <authorList>
            <consortium name="Ensembl"/>
        </authorList>
    </citation>
    <scope>IDENTIFICATION</scope>
</reference>
<dbReference type="InterPro" id="IPR034325">
    <property type="entry name" value="S-100_dom"/>
</dbReference>
<dbReference type="GO" id="GO:0051896">
    <property type="term" value="P:regulation of phosphatidylinositol 3-kinase/protein kinase B signal transduction"/>
    <property type="evidence" value="ECO:0007669"/>
    <property type="project" value="TreeGrafter"/>
</dbReference>
<dbReference type="Proteomes" id="UP000694522">
    <property type="component" value="Unplaced"/>
</dbReference>
<dbReference type="GO" id="GO:0048306">
    <property type="term" value="F:calcium-dependent protein binding"/>
    <property type="evidence" value="ECO:0007669"/>
    <property type="project" value="TreeGrafter"/>
</dbReference>
<evidence type="ECO:0000313" key="2">
    <source>
        <dbReference type="Ensembl" id="ENSACOP00000018380.1"/>
    </source>
</evidence>
<dbReference type="SMART" id="SM01394">
    <property type="entry name" value="S_100"/>
    <property type="match status" value="1"/>
</dbReference>
<dbReference type="Ensembl" id="ENSACOT00000019045.1">
    <property type="protein sequence ID" value="ENSACOP00000018380.1"/>
    <property type="gene ID" value="ENSACOG00000012684.1"/>
</dbReference>
<feature type="domain" description="S100/CaBP-9k-type calcium binding subdomain" evidence="1">
    <location>
        <begin position="4"/>
        <end position="46"/>
    </location>
</feature>
<dbReference type="InterPro" id="IPR011992">
    <property type="entry name" value="EF-hand-dom_pair"/>
</dbReference>
<evidence type="ECO:0000313" key="3">
    <source>
        <dbReference type="Proteomes" id="UP000694522"/>
    </source>
</evidence>
<dbReference type="AlphaFoldDB" id="A0A8B9J088"/>
<name>A0A8B9J088_9PSIT</name>
<evidence type="ECO:0000259" key="1">
    <source>
        <dbReference type="SMART" id="SM01394"/>
    </source>
</evidence>
<dbReference type="InterPro" id="IPR013787">
    <property type="entry name" value="S100_Ca-bd_sub"/>
</dbReference>
<organism evidence="2 3">
    <name type="scientific">Amazona collaria</name>
    <name type="common">yellow-billed parrot</name>
    <dbReference type="NCBI Taxonomy" id="241587"/>
    <lineage>
        <taxon>Eukaryota</taxon>
        <taxon>Metazoa</taxon>
        <taxon>Chordata</taxon>
        <taxon>Craniata</taxon>
        <taxon>Vertebrata</taxon>
        <taxon>Euteleostomi</taxon>
        <taxon>Archelosauria</taxon>
        <taxon>Archosauria</taxon>
        <taxon>Dinosauria</taxon>
        <taxon>Saurischia</taxon>
        <taxon>Theropoda</taxon>
        <taxon>Coelurosauria</taxon>
        <taxon>Aves</taxon>
        <taxon>Neognathae</taxon>
        <taxon>Neoaves</taxon>
        <taxon>Telluraves</taxon>
        <taxon>Australaves</taxon>
        <taxon>Psittaciformes</taxon>
        <taxon>Psittacidae</taxon>
        <taxon>Amazona</taxon>
    </lineage>
</organism>
<dbReference type="GO" id="GO:0005509">
    <property type="term" value="F:calcium ion binding"/>
    <property type="evidence" value="ECO:0007669"/>
    <property type="project" value="TreeGrafter"/>
</dbReference>
<dbReference type="PANTHER" id="PTHR11639">
    <property type="entry name" value="S100 CALCIUM-BINDING PROTEIN"/>
    <property type="match status" value="1"/>
</dbReference>
<protein>
    <recommendedName>
        <fullName evidence="1">S100/CaBP-9k-type calcium binding subdomain domain-containing protein</fullName>
    </recommendedName>
</protein>
<dbReference type="CDD" id="cd00213">
    <property type="entry name" value="S-100"/>
    <property type="match status" value="1"/>
</dbReference>
<dbReference type="GO" id="GO:0005615">
    <property type="term" value="C:extracellular space"/>
    <property type="evidence" value="ECO:0007669"/>
    <property type="project" value="TreeGrafter"/>
</dbReference>
<dbReference type="SUPFAM" id="SSF47473">
    <property type="entry name" value="EF-hand"/>
    <property type="match status" value="1"/>
</dbReference>